<dbReference type="AlphaFoldDB" id="A0A6H5G048"/>
<name>A0A6H5G048_9HEMI</name>
<organism evidence="2 3">
    <name type="scientific">Nesidiocoris tenuis</name>
    <dbReference type="NCBI Taxonomy" id="355587"/>
    <lineage>
        <taxon>Eukaryota</taxon>
        <taxon>Metazoa</taxon>
        <taxon>Ecdysozoa</taxon>
        <taxon>Arthropoda</taxon>
        <taxon>Hexapoda</taxon>
        <taxon>Insecta</taxon>
        <taxon>Pterygota</taxon>
        <taxon>Neoptera</taxon>
        <taxon>Paraneoptera</taxon>
        <taxon>Hemiptera</taxon>
        <taxon>Heteroptera</taxon>
        <taxon>Panheteroptera</taxon>
        <taxon>Cimicomorpha</taxon>
        <taxon>Miridae</taxon>
        <taxon>Dicyphina</taxon>
        <taxon>Nesidiocoris</taxon>
    </lineage>
</organism>
<evidence type="ECO:0000256" key="1">
    <source>
        <dbReference type="SAM" id="MobiDB-lite"/>
    </source>
</evidence>
<accession>A0A6H5G048</accession>
<gene>
    <name evidence="2" type="ORF">NTEN_LOCUS2174</name>
</gene>
<keyword evidence="3" id="KW-1185">Reference proteome</keyword>
<dbReference type="Proteomes" id="UP000479000">
    <property type="component" value="Unassembled WGS sequence"/>
</dbReference>
<sequence>MENISWPRLRRQRRRYSGENVFDKDDHPWVLALGTQLRAEHTDRASTNPRPTHKGGESLFSDAQGSSGSDQNCTQIPPGAFLFQQTKSELHLADDAILVLKTRVVQELRAESLFLSSHPSAFPPARQRTTMFKQLPSYFIFSQCFDAFLIQYHSHLQPEEYNTTYSPKGKGRPFRKVMSFIT</sequence>
<dbReference type="EMBL" id="CADCXU010003293">
    <property type="protein sequence ID" value="CAA9995383.1"/>
    <property type="molecule type" value="Genomic_DNA"/>
</dbReference>
<protein>
    <submittedName>
        <fullName evidence="2">Uncharacterized protein</fullName>
    </submittedName>
</protein>
<reference evidence="2 3" key="1">
    <citation type="submission" date="2020-02" db="EMBL/GenBank/DDBJ databases">
        <authorList>
            <person name="Ferguson B K."/>
        </authorList>
    </citation>
    <scope>NUCLEOTIDE SEQUENCE [LARGE SCALE GENOMIC DNA]</scope>
</reference>
<feature type="region of interest" description="Disordered" evidence="1">
    <location>
        <begin position="40"/>
        <end position="71"/>
    </location>
</feature>
<evidence type="ECO:0000313" key="2">
    <source>
        <dbReference type="EMBL" id="CAA9995383.1"/>
    </source>
</evidence>
<feature type="compositionally biased region" description="Polar residues" evidence="1">
    <location>
        <begin position="61"/>
        <end position="71"/>
    </location>
</feature>
<proteinExistence type="predicted"/>
<evidence type="ECO:0000313" key="3">
    <source>
        <dbReference type="Proteomes" id="UP000479000"/>
    </source>
</evidence>